<comment type="caution">
    <text evidence="4">The sequence shown here is derived from an EMBL/GenBank/DDBJ whole genome shotgun (WGS) entry which is preliminary data.</text>
</comment>
<organism evidence="4 5">
    <name type="scientific">Chromobacterium subtsugae</name>
    <dbReference type="NCBI Taxonomy" id="251747"/>
    <lineage>
        <taxon>Bacteria</taxon>
        <taxon>Pseudomonadati</taxon>
        <taxon>Pseudomonadota</taxon>
        <taxon>Betaproteobacteria</taxon>
        <taxon>Neisseriales</taxon>
        <taxon>Chromobacteriaceae</taxon>
        <taxon>Chromobacterium</taxon>
    </lineage>
</organism>
<dbReference type="InterPro" id="IPR032689">
    <property type="entry name" value="TraG-D_C"/>
</dbReference>
<sequence length="902" mass="97942">MRRSQVERDVVPFSHKVLGWLRRQEPAFLTGLGVVYLLCPIFPLFTLAFAGAAMLMSRNRVIDHPKGPFWKPVPGGDKKLAWTRMEGPPDKGGKGVWCMGNAMDTKEEIWVSDDTMRVHATLFGTTGGGKTVALEGLICQAIGHGSGVIMVDGKSDPKTWFDIVTMAKMYGREDDLLVLNFISSTGFEKLAILDDDDAGGAKDKMDLLGQIHSNTFNPFTYGSADTLTELVTGLMRPDGGGDGAMWRGRAEAMIRALMRGLVAMRDAGKITLSVQALRDYMRLDKLGELESDESIPGYAREQLTGYLDELPGFREAINAKNNDPAAFDTYWEQASKQHGFLTMQFTELLGLLSGTYGHICNVEWGDVDFQDVVYNRRILYVMLPALEKAPSSLANLGRLTVAGIKNALSVSLKAQLTGSKQEIVDSRPTNSDTALLAIMDEYGSYAVEGFGDVAAQARSLGVSVIFAGQDYPSFKKGSEIEASRILANTGMKIFLKTEDQETADIAIKRAGQGVYAWAGGKRKLENSDRLVDTGDASYREENRLTYLDLVDMAEGQAWFMNRNHLIKMNTFYVQLDGAVAKDAKHNTLFPLGNDMSKALAADKIMQDVMGVSEPGKGGESMLRFKRRIFDDVEQLFRLAEQREIPADPGSGWSAAEQAAGALEEDVFVRISDLQAEHGLLMRAAVVAELAGGMLADVPMAERMAEREEAALGARMSPDQLAGYADSLLEQAELEGGAASDAERERMPAEAKAGVAAPDTVAEEEHAPLPLTGFSAAAFFHATETEAEPEEAPGGNFDLADLAGFFGAGGEAEPQSHQEEEGGVDPYLSEVLLECEALAEEHGLLKQAMRIDAALATLLGRGGDAERELDEMDQQAGYILGSEDAGQFLELLLAEAEEERAQV</sequence>
<proteinExistence type="predicted"/>
<dbReference type="Pfam" id="PF12696">
    <property type="entry name" value="TraG-D_C"/>
    <property type="match status" value="1"/>
</dbReference>
<dbReference type="Proteomes" id="UP000711178">
    <property type="component" value="Unassembled WGS sequence"/>
</dbReference>
<keyword evidence="2" id="KW-0472">Membrane</keyword>
<evidence type="ECO:0000313" key="4">
    <source>
        <dbReference type="EMBL" id="MBW8289440.1"/>
    </source>
</evidence>
<accession>A0ABS7FH89</accession>
<dbReference type="InterPro" id="IPR027417">
    <property type="entry name" value="P-loop_NTPase"/>
</dbReference>
<protein>
    <submittedName>
        <fullName evidence="4">TraM recognition domain-containing protein</fullName>
    </submittedName>
</protein>
<dbReference type="SUPFAM" id="SSF52540">
    <property type="entry name" value="P-loop containing nucleoside triphosphate hydrolases"/>
    <property type="match status" value="1"/>
</dbReference>
<dbReference type="EMBL" id="JAHDTB010000018">
    <property type="protein sequence ID" value="MBW8289440.1"/>
    <property type="molecule type" value="Genomic_DNA"/>
</dbReference>
<feature type="domain" description="TraD/TraG TraM recognition site" evidence="3">
    <location>
        <begin position="435"/>
        <end position="512"/>
    </location>
</feature>
<name>A0ABS7FH89_9NEIS</name>
<keyword evidence="2" id="KW-0812">Transmembrane</keyword>
<feature type="transmembrane region" description="Helical" evidence="2">
    <location>
        <begin position="28"/>
        <end position="56"/>
    </location>
</feature>
<evidence type="ECO:0000256" key="1">
    <source>
        <dbReference type="SAM" id="MobiDB-lite"/>
    </source>
</evidence>
<dbReference type="GeneID" id="89686287"/>
<feature type="region of interest" description="Disordered" evidence="1">
    <location>
        <begin position="734"/>
        <end position="759"/>
    </location>
</feature>
<dbReference type="PANTHER" id="PTHR30121">
    <property type="entry name" value="UNCHARACTERIZED PROTEIN YJGR-RELATED"/>
    <property type="match status" value="1"/>
</dbReference>
<dbReference type="RefSeq" id="WP_146008284.1">
    <property type="nucleotide sequence ID" value="NZ_CP142381.1"/>
</dbReference>
<evidence type="ECO:0000259" key="3">
    <source>
        <dbReference type="Pfam" id="PF12696"/>
    </source>
</evidence>
<keyword evidence="5" id="KW-1185">Reference proteome</keyword>
<gene>
    <name evidence="4" type="ORF">KIF53_17535</name>
</gene>
<evidence type="ECO:0000313" key="5">
    <source>
        <dbReference type="Proteomes" id="UP000711178"/>
    </source>
</evidence>
<evidence type="ECO:0000256" key="2">
    <source>
        <dbReference type="SAM" id="Phobius"/>
    </source>
</evidence>
<dbReference type="Gene3D" id="3.40.50.300">
    <property type="entry name" value="P-loop containing nucleotide triphosphate hydrolases"/>
    <property type="match status" value="2"/>
</dbReference>
<keyword evidence="2" id="KW-1133">Transmembrane helix</keyword>
<reference evidence="4 5" key="1">
    <citation type="submission" date="2021-05" db="EMBL/GenBank/DDBJ databases">
        <title>Draft Whole Genome Sequencing Of Biosensor Chromobacterium violaceum Strain CV026 Reveals A Regulatory RNA In Chromobacterium violaceum Phenotype Regulatory Network.</title>
        <authorList>
            <person name="Hong K.W."/>
            <person name="Chan K.G."/>
            <person name="Chang C.-Y."/>
        </authorList>
    </citation>
    <scope>NUCLEOTIDE SEQUENCE [LARGE SCALE GENOMIC DNA]</scope>
    <source>
        <strain evidence="4 5">ATCC 31532</strain>
    </source>
</reference>
<dbReference type="PANTHER" id="PTHR30121:SF6">
    <property type="entry name" value="SLR6007 PROTEIN"/>
    <property type="match status" value="1"/>
</dbReference>
<dbReference type="InterPro" id="IPR051162">
    <property type="entry name" value="T4SS_component"/>
</dbReference>